<evidence type="ECO:0000313" key="2">
    <source>
        <dbReference type="Proteomes" id="UP000799536"/>
    </source>
</evidence>
<protein>
    <submittedName>
        <fullName evidence="1">Uncharacterized protein</fullName>
    </submittedName>
</protein>
<reference evidence="1" key="1">
    <citation type="journal article" date="2020" name="Stud. Mycol.">
        <title>101 Dothideomycetes genomes: a test case for predicting lifestyles and emergence of pathogens.</title>
        <authorList>
            <person name="Haridas S."/>
            <person name="Albert R."/>
            <person name="Binder M."/>
            <person name="Bloem J."/>
            <person name="Labutti K."/>
            <person name="Salamov A."/>
            <person name="Andreopoulos B."/>
            <person name="Baker S."/>
            <person name="Barry K."/>
            <person name="Bills G."/>
            <person name="Bluhm B."/>
            <person name="Cannon C."/>
            <person name="Castanera R."/>
            <person name="Culley D."/>
            <person name="Daum C."/>
            <person name="Ezra D."/>
            <person name="Gonzalez J."/>
            <person name="Henrissat B."/>
            <person name="Kuo A."/>
            <person name="Liang C."/>
            <person name="Lipzen A."/>
            <person name="Lutzoni F."/>
            <person name="Magnuson J."/>
            <person name="Mondo S."/>
            <person name="Nolan M."/>
            <person name="Ohm R."/>
            <person name="Pangilinan J."/>
            <person name="Park H.-J."/>
            <person name="Ramirez L."/>
            <person name="Alfaro M."/>
            <person name="Sun H."/>
            <person name="Tritt A."/>
            <person name="Yoshinaga Y."/>
            <person name="Zwiers L.-H."/>
            <person name="Turgeon B."/>
            <person name="Goodwin S."/>
            <person name="Spatafora J."/>
            <person name="Crous P."/>
            <person name="Grigoriev I."/>
        </authorList>
    </citation>
    <scope>NUCLEOTIDE SEQUENCE</scope>
    <source>
        <strain evidence="1">ATCC 74209</strain>
    </source>
</reference>
<dbReference type="AlphaFoldDB" id="A0A9P4MS80"/>
<dbReference type="EMBL" id="ML993985">
    <property type="protein sequence ID" value="KAF2201216.1"/>
    <property type="molecule type" value="Genomic_DNA"/>
</dbReference>
<sequence length="212" mass="23746">MTNSTSNRSSESEKFPGLKNFVKQLGYQLAKFKVVHGKSARLAGKQITQCLKAFGKEFPLVFCPDQVHFDILSDWYGNEDSTKEAVITFYQEILPFLIVSTGAENLSGTAEYRRLPSKQASERPPSRNSVFQSRFQIRRTPPAAVWNESPSVRQPQLQPHQQTLIVEVASSLDSLNLVDSSTPLERPNLQKRAVTQELRTNSISLSLTCATT</sequence>
<accession>A0A9P4MS80</accession>
<organism evidence="1 2">
    <name type="scientific">Delitschia confertaspora ATCC 74209</name>
    <dbReference type="NCBI Taxonomy" id="1513339"/>
    <lineage>
        <taxon>Eukaryota</taxon>
        <taxon>Fungi</taxon>
        <taxon>Dikarya</taxon>
        <taxon>Ascomycota</taxon>
        <taxon>Pezizomycotina</taxon>
        <taxon>Dothideomycetes</taxon>
        <taxon>Pleosporomycetidae</taxon>
        <taxon>Pleosporales</taxon>
        <taxon>Delitschiaceae</taxon>
        <taxon>Delitschia</taxon>
    </lineage>
</organism>
<dbReference type="Proteomes" id="UP000799536">
    <property type="component" value="Unassembled WGS sequence"/>
</dbReference>
<proteinExistence type="predicted"/>
<keyword evidence="2" id="KW-1185">Reference proteome</keyword>
<evidence type="ECO:0000313" key="1">
    <source>
        <dbReference type="EMBL" id="KAF2201216.1"/>
    </source>
</evidence>
<gene>
    <name evidence="1" type="ORF">GQ43DRAFT_487773</name>
</gene>
<name>A0A9P4MS80_9PLEO</name>
<comment type="caution">
    <text evidence="1">The sequence shown here is derived from an EMBL/GenBank/DDBJ whole genome shotgun (WGS) entry which is preliminary data.</text>
</comment>